<protein>
    <submittedName>
        <fullName evidence="2">Uncharacterized protein</fullName>
    </submittedName>
</protein>
<accession>A0A0F8WE94</accession>
<dbReference type="EMBL" id="LAZR01065612">
    <property type="protein sequence ID" value="KKK55197.1"/>
    <property type="molecule type" value="Genomic_DNA"/>
</dbReference>
<feature type="region of interest" description="Disordered" evidence="1">
    <location>
        <begin position="168"/>
        <end position="191"/>
    </location>
</feature>
<dbReference type="AlphaFoldDB" id="A0A0F8WE94"/>
<organism evidence="2">
    <name type="scientific">marine sediment metagenome</name>
    <dbReference type="NCBI Taxonomy" id="412755"/>
    <lineage>
        <taxon>unclassified sequences</taxon>
        <taxon>metagenomes</taxon>
        <taxon>ecological metagenomes</taxon>
    </lineage>
</organism>
<gene>
    <name evidence="2" type="ORF">LCGC14_3076970</name>
</gene>
<evidence type="ECO:0000313" key="2">
    <source>
        <dbReference type="EMBL" id="KKK55197.1"/>
    </source>
</evidence>
<name>A0A0F8WE94_9ZZZZ</name>
<reference evidence="2" key="1">
    <citation type="journal article" date="2015" name="Nature">
        <title>Complex archaea that bridge the gap between prokaryotes and eukaryotes.</title>
        <authorList>
            <person name="Spang A."/>
            <person name="Saw J.H."/>
            <person name="Jorgensen S.L."/>
            <person name="Zaremba-Niedzwiedzka K."/>
            <person name="Martijn J."/>
            <person name="Lind A.E."/>
            <person name="van Eijk R."/>
            <person name="Schleper C."/>
            <person name="Guy L."/>
            <person name="Ettema T.J."/>
        </authorList>
    </citation>
    <scope>NUCLEOTIDE SEQUENCE</scope>
</reference>
<sequence length="191" mass="20917">MDGMSLDLSIVSSDIPSIKAFCSKLTGESVDLAQDDRSLYVKDPSNGSFLALSKVSAKKPPLHLLDDDGFDTVVVVDQGQLSKSLGWAQLAIEGTQRMGLKAVRGPSGPEGQMEFYNSDQELSQLPAHFLKGDRIQADFPVRFFFSISKFIEGEVSLQFGHADSPTVMGVSQRDPDGSVRSTHYLQSMRER</sequence>
<evidence type="ECO:0000256" key="1">
    <source>
        <dbReference type="SAM" id="MobiDB-lite"/>
    </source>
</evidence>
<proteinExistence type="predicted"/>
<comment type="caution">
    <text evidence="2">The sequence shown here is derived from an EMBL/GenBank/DDBJ whole genome shotgun (WGS) entry which is preliminary data.</text>
</comment>
<feature type="non-terminal residue" evidence="2">
    <location>
        <position position="1"/>
    </location>
</feature>